<dbReference type="AlphaFoldDB" id="A0A1U9NM17"/>
<evidence type="ECO:0000313" key="3">
    <source>
        <dbReference type="Proteomes" id="UP000189674"/>
    </source>
</evidence>
<evidence type="ECO:0008006" key="4">
    <source>
        <dbReference type="Google" id="ProtNLM"/>
    </source>
</evidence>
<organism evidence="2 3">
    <name type="scientific">Anaerohalosphaera lusitana</name>
    <dbReference type="NCBI Taxonomy" id="1936003"/>
    <lineage>
        <taxon>Bacteria</taxon>
        <taxon>Pseudomonadati</taxon>
        <taxon>Planctomycetota</taxon>
        <taxon>Phycisphaerae</taxon>
        <taxon>Sedimentisphaerales</taxon>
        <taxon>Anaerohalosphaeraceae</taxon>
        <taxon>Anaerohalosphaera</taxon>
    </lineage>
</organism>
<name>A0A1U9NM17_9BACT</name>
<feature type="transmembrane region" description="Helical" evidence="1">
    <location>
        <begin position="74"/>
        <end position="95"/>
    </location>
</feature>
<dbReference type="STRING" id="1936003.STSP2_01946"/>
<dbReference type="Proteomes" id="UP000189674">
    <property type="component" value="Chromosome"/>
</dbReference>
<keyword evidence="1" id="KW-1133">Transmembrane helix</keyword>
<feature type="transmembrane region" description="Helical" evidence="1">
    <location>
        <begin position="7"/>
        <end position="32"/>
    </location>
</feature>
<reference evidence="3" key="1">
    <citation type="submission" date="2017-02" db="EMBL/GenBank/DDBJ databases">
        <title>Comparative genomics and description of representatives of a novel lineage of planctomycetes thriving in anoxic sediments.</title>
        <authorList>
            <person name="Spring S."/>
            <person name="Bunk B."/>
            <person name="Sproer C."/>
        </authorList>
    </citation>
    <scope>NUCLEOTIDE SEQUENCE [LARGE SCALE GENOMIC DNA]</scope>
    <source>
        <strain evidence="3">ST-NAGAB-D1</strain>
    </source>
</reference>
<dbReference type="EMBL" id="CP019791">
    <property type="protein sequence ID" value="AQT68774.1"/>
    <property type="molecule type" value="Genomic_DNA"/>
</dbReference>
<protein>
    <recommendedName>
        <fullName evidence="4">YGGT family protein</fullName>
    </recommendedName>
</protein>
<gene>
    <name evidence="2" type="ORF">STSP2_01946</name>
</gene>
<proteinExistence type="predicted"/>
<keyword evidence="3" id="KW-1185">Reference proteome</keyword>
<dbReference type="RefSeq" id="WP_146662070.1">
    <property type="nucleotide sequence ID" value="NZ_CP019791.1"/>
</dbReference>
<dbReference type="KEGG" id="alus:STSP2_01946"/>
<accession>A0A1U9NM17</accession>
<keyword evidence="1" id="KW-0812">Transmembrane</keyword>
<keyword evidence="1" id="KW-0472">Membrane</keyword>
<evidence type="ECO:0000313" key="2">
    <source>
        <dbReference type="EMBL" id="AQT68774.1"/>
    </source>
</evidence>
<sequence>MSLIPALLIIMAHLFFVACDVILLMIILQAVYDRWQFPRLEQTIKAISPLIDYILGLLDRFLSHMINETYSRRTLLAVTAISICLLRIVISNILFL</sequence>
<evidence type="ECO:0000256" key="1">
    <source>
        <dbReference type="SAM" id="Phobius"/>
    </source>
</evidence>